<accession>A0A3S0PKR7</accession>
<protein>
    <submittedName>
        <fullName evidence="3">Uncharacterized protein</fullName>
    </submittedName>
</protein>
<evidence type="ECO:0000313" key="4">
    <source>
        <dbReference type="Proteomes" id="UP000274358"/>
    </source>
</evidence>
<feature type="compositionally biased region" description="Basic and acidic residues" evidence="1">
    <location>
        <begin position="490"/>
        <end position="502"/>
    </location>
</feature>
<keyword evidence="2" id="KW-1133">Transmembrane helix</keyword>
<evidence type="ECO:0000256" key="2">
    <source>
        <dbReference type="SAM" id="Phobius"/>
    </source>
</evidence>
<dbReference type="RefSeq" id="WP_126683338.1">
    <property type="nucleotide sequence ID" value="NZ_RYYV01000002.1"/>
</dbReference>
<feature type="region of interest" description="Disordered" evidence="1">
    <location>
        <begin position="63"/>
        <end position="92"/>
    </location>
</feature>
<keyword evidence="2" id="KW-0472">Membrane</keyword>
<organism evidence="3 4">
    <name type="scientific">Dyella choica</name>
    <dbReference type="NCBI Taxonomy" id="1927959"/>
    <lineage>
        <taxon>Bacteria</taxon>
        <taxon>Pseudomonadati</taxon>
        <taxon>Pseudomonadota</taxon>
        <taxon>Gammaproteobacteria</taxon>
        <taxon>Lysobacterales</taxon>
        <taxon>Rhodanobacteraceae</taxon>
        <taxon>Dyella</taxon>
    </lineage>
</organism>
<dbReference type="Proteomes" id="UP000274358">
    <property type="component" value="Unassembled WGS sequence"/>
</dbReference>
<evidence type="ECO:0000313" key="3">
    <source>
        <dbReference type="EMBL" id="RUL78881.1"/>
    </source>
</evidence>
<name>A0A3S0PKR7_9GAMM</name>
<feature type="region of interest" description="Disordered" evidence="1">
    <location>
        <begin position="472"/>
        <end position="526"/>
    </location>
</feature>
<feature type="compositionally biased region" description="Acidic residues" evidence="1">
    <location>
        <begin position="472"/>
        <end position="489"/>
    </location>
</feature>
<evidence type="ECO:0000256" key="1">
    <source>
        <dbReference type="SAM" id="MobiDB-lite"/>
    </source>
</evidence>
<feature type="region of interest" description="Disordered" evidence="1">
    <location>
        <begin position="1"/>
        <end position="42"/>
    </location>
</feature>
<feature type="transmembrane region" description="Helical" evidence="2">
    <location>
        <begin position="148"/>
        <end position="170"/>
    </location>
</feature>
<dbReference type="EMBL" id="RYYV01000002">
    <property type="protein sequence ID" value="RUL78881.1"/>
    <property type="molecule type" value="Genomic_DNA"/>
</dbReference>
<dbReference type="AlphaFoldDB" id="A0A3S0PKR7"/>
<reference evidence="3 4" key="1">
    <citation type="submission" date="2018-12" db="EMBL/GenBank/DDBJ databases">
        <title>Dyella dinghuensis sp. nov. DHOA06 and Dyella choica sp. nov. 4M-K27, isolated from forest soil.</title>
        <authorList>
            <person name="Qiu L.-H."/>
            <person name="Gao Z.-H."/>
        </authorList>
    </citation>
    <scope>NUCLEOTIDE SEQUENCE [LARGE SCALE GENOMIC DNA]</scope>
    <source>
        <strain evidence="3 4">4M-K27</strain>
    </source>
</reference>
<dbReference type="OrthoDB" id="4521980at2"/>
<keyword evidence="4" id="KW-1185">Reference proteome</keyword>
<proteinExistence type="predicted"/>
<sequence>MRTTEAPQSAARGESVAWRKPGEVAESPLQAMIDQSPRMTAQRRMIADIRSGTAPRQLAQLNAAPDSEGTGIPGAASEQSMLEQDPDTRKEQAREDLLATIDDLDGADGQQLERVLAQLQEKYALSKTVVDVDDPENLKVELYASPPLVIAGAALGIVAIATMGAAYASYTLRRRVTYHRTIRRLTTAGYRRDDAEALFRQHNNERDLIDWAPVLRRQIEDRVAIDEAMIAGMQIYDRSVTRLVTAGYRRHDAEALFRLHGHVDHLIAWAPILRRQIEDGVAIDQEMLTNVLRQHGAADKMEELQRAGDGKNLAWGEHNPGLNLNEPGHLTELGRWINDKNNNPEPDPVRGTMNCWEVIWFSAYKMRYITWEHMHEVYQNELEGTSLNTYFNERIRVGAQKKFDPNNADSGRPLRGDIVLFGSAEVHTAMATGTEAGPEGKRSPEVFSLWTQPNHNYLQRVTINALLAVDSEWDDDDEEEENEEEEEKKEEEVKSDKSELRISIRRGKDKAAGHGPPVWFFSPKWG</sequence>
<gene>
    <name evidence="3" type="ORF">EKH80_03510</name>
</gene>
<keyword evidence="2" id="KW-0812">Transmembrane</keyword>
<comment type="caution">
    <text evidence="3">The sequence shown here is derived from an EMBL/GenBank/DDBJ whole genome shotgun (WGS) entry which is preliminary data.</text>
</comment>